<reference evidence="11" key="1">
    <citation type="journal article" date="2013" name="PLoS Genet.">
        <title>Female behaviour drives expression and evolution of gustatory receptors in butterflies.</title>
        <authorList>
            <person name="Briscoe A.D."/>
            <person name="Macias-Munoz A."/>
            <person name="Kozak K.M."/>
            <person name="Walters J.R."/>
            <person name="Yuan F."/>
            <person name="Jamie G.A."/>
            <person name="Martin S.H."/>
            <person name="Dasmahapatra K.K."/>
            <person name="Ferguson L.C."/>
            <person name="Mallet J."/>
            <person name="Jacquin-Joly E."/>
            <person name="Jiggins C.D."/>
        </authorList>
    </citation>
    <scope>NUCLEOTIDE SEQUENCE</scope>
</reference>
<evidence type="ECO:0000256" key="9">
    <source>
        <dbReference type="ARBA" id="ARBA00023224"/>
    </source>
</evidence>
<dbReference type="EMBL" id="KY399301">
    <property type="protein sequence ID" value="AQQ73532.1"/>
    <property type="molecule type" value="mRNA"/>
</dbReference>
<keyword evidence="3 10" id="KW-0716">Sensory transduction</keyword>
<dbReference type="GO" id="GO:0004984">
    <property type="term" value="F:olfactory receptor activity"/>
    <property type="evidence" value="ECO:0007669"/>
    <property type="project" value="InterPro"/>
</dbReference>
<dbReference type="InterPro" id="IPR004117">
    <property type="entry name" value="7tm6_olfct_rcpt"/>
</dbReference>
<feature type="transmembrane region" description="Helical" evidence="10">
    <location>
        <begin position="133"/>
        <end position="149"/>
    </location>
</feature>
<name>A0A1S5XXP9_HELME</name>
<dbReference type="GO" id="GO:0005549">
    <property type="term" value="F:odorant binding"/>
    <property type="evidence" value="ECO:0007669"/>
    <property type="project" value="InterPro"/>
</dbReference>
<evidence type="ECO:0000256" key="4">
    <source>
        <dbReference type="ARBA" id="ARBA00022692"/>
    </source>
</evidence>
<evidence type="ECO:0000256" key="1">
    <source>
        <dbReference type="ARBA" id="ARBA00004651"/>
    </source>
</evidence>
<feature type="transmembrane region" description="Helical" evidence="10">
    <location>
        <begin position="36"/>
        <end position="56"/>
    </location>
</feature>
<comment type="subcellular location">
    <subcellularLocation>
        <location evidence="1 10">Cell membrane</location>
        <topology evidence="1 10">Multi-pass membrane protein</topology>
    </subcellularLocation>
</comment>
<organism evidence="11">
    <name type="scientific">Heliconius melpomene rosina</name>
    <dbReference type="NCBI Taxonomy" id="171916"/>
    <lineage>
        <taxon>Eukaryota</taxon>
        <taxon>Metazoa</taxon>
        <taxon>Ecdysozoa</taxon>
        <taxon>Arthropoda</taxon>
        <taxon>Hexapoda</taxon>
        <taxon>Insecta</taxon>
        <taxon>Pterygota</taxon>
        <taxon>Neoptera</taxon>
        <taxon>Endopterygota</taxon>
        <taxon>Lepidoptera</taxon>
        <taxon>Glossata</taxon>
        <taxon>Ditrysia</taxon>
        <taxon>Papilionoidea</taxon>
        <taxon>Nymphalidae</taxon>
        <taxon>Heliconiinae</taxon>
        <taxon>Heliconiini</taxon>
        <taxon>Heliconius</taxon>
    </lineage>
</organism>
<sequence>MDILVKNSNFSLSLSLTILRLTGFWPPETLPKDKMILYNCYGFIFFVSLMVLFLISELGDLVLIWGNLPLMTGTAFVLFTNLAHATKFINIVVRRESVLKIITDSDDILKAETSVEGRKIVHSCNRETRWQQLFYFLLTFFTCMGWASSAEKNKLPLRGWYPYNTNKPIAYEITYFYQVFSMFGAAFLNVSKDTLVTTLIAQCRCRLRLVSLSLRNLCNNEHFTGESSPSRTSLTVSEKTLIFTPAQEAIVYKRLRSCAIKHQKVLETTLLLQNTFSEPIFAQFNVSLVIICVTAFQLVSQTGNYIRLISMSTYLMNMMFQVFLYCYQGDQLSTESEELAKAAYEVPWYACSVRLRSSLLIMMVRCRRVVKLTAAGFTTLSLDTFTAVIKTSYSLFTLLQQVTE</sequence>
<evidence type="ECO:0000256" key="6">
    <source>
        <dbReference type="ARBA" id="ARBA00022989"/>
    </source>
</evidence>
<keyword evidence="9 10" id="KW-0807">Transducer</keyword>
<accession>A0A1S5XXP9</accession>
<comment type="caution">
    <text evidence="10">Lacks conserved residue(s) required for the propagation of feature annotation.</text>
</comment>
<keyword evidence="5 10" id="KW-0552">Olfaction</keyword>
<dbReference type="GO" id="GO:0007165">
    <property type="term" value="P:signal transduction"/>
    <property type="evidence" value="ECO:0007669"/>
    <property type="project" value="UniProtKB-KW"/>
</dbReference>
<evidence type="ECO:0000256" key="3">
    <source>
        <dbReference type="ARBA" id="ARBA00022606"/>
    </source>
</evidence>
<comment type="similarity">
    <text evidence="10">Belongs to the insect chemoreceptor superfamily. Heteromeric odorant receptor channel (TC 1.A.69) family.</text>
</comment>
<proteinExistence type="evidence at transcript level"/>
<keyword evidence="2" id="KW-1003">Cell membrane</keyword>
<gene>
    <name evidence="11" type="primary">OR63</name>
</gene>
<evidence type="ECO:0000256" key="10">
    <source>
        <dbReference type="RuleBase" id="RU351113"/>
    </source>
</evidence>
<dbReference type="Pfam" id="PF02949">
    <property type="entry name" value="7tm_6"/>
    <property type="match status" value="1"/>
</dbReference>
<evidence type="ECO:0000256" key="7">
    <source>
        <dbReference type="ARBA" id="ARBA00023136"/>
    </source>
</evidence>
<feature type="transmembrane region" description="Helical" evidence="10">
    <location>
        <begin position="169"/>
        <end position="190"/>
    </location>
</feature>
<dbReference type="AlphaFoldDB" id="A0A1S5XXP9"/>
<dbReference type="PANTHER" id="PTHR21137:SF35">
    <property type="entry name" value="ODORANT RECEPTOR 19A-RELATED"/>
    <property type="match status" value="1"/>
</dbReference>
<keyword evidence="6 10" id="KW-1133">Transmembrane helix</keyword>
<keyword evidence="4 10" id="KW-0812">Transmembrane</keyword>
<evidence type="ECO:0000256" key="2">
    <source>
        <dbReference type="ARBA" id="ARBA00022475"/>
    </source>
</evidence>
<evidence type="ECO:0000313" key="11">
    <source>
        <dbReference type="EMBL" id="AQQ73532.1"/>
    </source>
</evidence>
<keyword evidence="7 10" id="KW-0472">Membrane</keyword>
<evidence type="ECO:0000256" key="5">
    <source>
        <dbReference type="ARBA" id="ARBA00022725"/>
    </source>
</evidence>
<feature type="transmembrane region" description="Helical" evidence="10">
    <location>
        <begin position="62"/>
        <end position="85"/>
    </location>
</feature>
<reference evidence="11" key="2">
    <citation type="submission" date="2016-12" db="EMBL/GenBank/DDBJ databases">
        <authorList>
            <person name="Song W.-J."/>
            <person name="Kurnit D.M."/>
        </authorList>
    </citation>
    <scope>NUCLEOTIDE SEQUENCE</scope>
</reference>
<dbReference type="GO" id="GO:0005886">
    <property type="term" value="C:plasma membrane"/>
    <property type="evidence" value="ECO:0007669"/>
    <property type="project" value="UniProtKB-SubCell"/>
</dbReference>
<dbReference type="PANTHER" id="PTHR21137">
    <property type="entry name" value="ODORANT RECEPTOR"/>
    <property type="match status" value="1"/>
</dbReference>
<protein>
    <recommendedName>
        <fullName evidence="10">Odorant receptor</fullName>
    </recommendedName>
</protein>
<keyword evidence="8 10" id="KW-0675">Receptor</keyword>
<evidence type="ECO:0000256" key="8">
    <source>
        <dbReference type="ARBA" id="ARBA00023170"/>
    </source>
</evidence>